<sequence>MLFVCGVRADEVKLLGDNTYCLAMSPNGNYLVGYNPTKVEFGMGTESFVYNMSKETLNWITTSDPGKWETSGLFRDVNDNGMLCGSVKDLKHVVEFYGDVAPTNVAAVYENGKITQLPYGDIDTTKIRQHEDGTFACSLSNDGKVVVGYCKYSNFAYSHPCKWTRTANGSWKLDILPLPEGYSYGLALNVSSDGRTIGGLAISKGSSIACYWVDGQCHVVTPTGSDVELAKAKQMRMIDISPNGKYFIVSLSARSDYRLYDVSKAQTITLPTFESNDEMRVPTVTDSGDVFGAMIYGALGMGGMGYYRNFWYQHSSGRIFDFTYYTYLFNPQLRSSFPLNYEDQAQAFPCSVSANGNIIAGNKDVYTALGQTPNAWFLSVKQHEVEIPATPDRPNGESKALHQVSLTWKKDKTNYRTWKLKGYNVYCDGEKAATLKDLNDEMATTLKDVEPGYRNFSIEAIYNDKEGKEMLSPRSNPIEIAIPESYYFPLFENFERGSLNANYWTTSTDYGDYADREWTVAAQIGHDGTIGLSTGACTFTPYSASLVSRPLDASQAKKVKCSFLILCQQEAVKEGKDFDATKDTLSIEYTIDGGNTWQSGKDWTVEQLPRIEGILTADLSKQLAGKTFQLRFRKHGKGALGYYFYLDNIMIGSGNDVKAPEGLTGKVMNKEVFLMWKNTRNAYALSYICEPESPGYTLGNEGKELIGANKFTPTELSPYDGKYLTSVSAHINYYDDVGEDQEIHAAVVVFENGKLICEQEMEDIKFNETTTQKLDKPIKIDGTKELIVGIKVHDYSAEQIPLSYESSTAFVHGKSDLYSEDNGKTWKTVWDFYEGDPQLGSCCWKITGNVNDQPVDVTAETEDELVGYNVFRNGVQLNINYIPDEATHFIDKQPLEKADYSVVAYFNDGKESKPSAPFVVDLTAGIDPLFSNSMLSVDKSAIRLNVEGKLRLYAVDGHLVAKGTNGIIPLRGIHSGIYIVWIECNNRRFTQKIVINN</sequence>
<evidence type="ECO:0000313" key="2">
    <source>
        <dbReference type="Proteomes" id="UP000771736"/>
    </source>
</evidence>
<dbReference type="InterPro" id="IPR013783">
    <property type="entry name" value="Ig-like_fold"/>
</dbReference>
<dbReference type="Proteomes" id="UP000771736">
    <property type="component" value="Unassembled WGS sequence"/>
</dbReference>
<dbReference type="Gene3D" id="2.60.40.10">
    <property type="entry name" value="Immunoglobulins"/>
    <property type="match status" value="1"/>
</dbReference>
<dbReference type="Gene3D" id="2.60.120.260">
    <property type="entry name" value="Galactose-binding domain-like"/>
    <property type="match status" value="1"/>
</dbReference>
<dbReference type="EMBL" id="JABZSJ010000002">
    <property type="protein sequence ID" value="MBF1383435.1"/>
    <property type="molecule type" value="Genomic_DNA"/>
</dbReference>
<name>A0A930HKX9_9BACT</name>
<reference evidence="1" key="1">
    <citation type="submission" date="2020-04" db="EMBL/GenBank/DDBJ databases">
        <title>Deep metagenomics examines the oral microbiome during advanced dental caries in children, revealing novel taxa and co-occurrences with host molecules.</title>
        <authorList>
            <person name="Baker J.L."/>
            <person name="Morton J.T."/>
            <person name="Dinis M."/>
            <person name="Alvarez R."/>
            <person name="Tran N.C."/>
            <person name="Knight R."/>
            <person name="Edlund A."/>
        </authorList>
    </citation>
    <scope>NUCLEOTIDE SEQUENCE</scope>
    <source>
        <strain evidence="1">JCVI_44_bin.5</strain>
    </source>
</reference>
<evidence type="ECO:0000313" key="1">
    <source>
        <dbReference type="EMBL" id="MBF1383435.1"/>
    </source>
</evidence>
<protein>
    <submittedName>
        <fullName evidence="1">Por secretion system protein</fullName>
    </submittedName>
</protein>
<gene>
    <name evidence="1" type="ORF">HXN26_01045</name>
</gene>
<dbReference type="AlphaFoldDB" id="A0A930HKX9"/>
<comment type="caution">
    <text evidence="1">The sequence shown here is derived from an EMBL/GenBank/DDBJ whole genome shotgun (WGS) entry which is preliminary data.</text>
</comment>
<proteinExistence type="predicted"/>
<accession>A0A930HKX9</accession>
<organism evidence="1 2">
    <name type="scientific">Prevotella aurantiaca</name>
    <dbReference type="NCBI Taxonomy" id="596085"/>
    <lineage>
        <taxon>Bacteria</taxon>
        <taxon>Pseudomonadati</taxon>
        <taxon>Bacteroidota</taxon>
        <taxon>Bacteroidia</taxon>
        <taxon>Bacteroidales</taxon>
        <taxon>Prevotellaceae</taxon>
        <taxon>Prevotella</taxon>
    </lineage>
</organism>
<dbReference type="SUPFAM" id="SSF82171">
    <property type="entry name" value="DPP6 N-terminal domain-like"/>
    <property type="match status" value="1"/>
</dbReference>